<proteinExistence type="predicted"/>
<accession>A0A2P2IXH2</accession>
<dbReference type="EMBL" id="GGEC01005440">
    <property type="protein sequence ID" value="MBW85923.1"/>
    <property type="molecule type" value="Transcribed_RNA"/>
</dbReference>
<protein>
    <submittedName>
        <fullName evidence="1">Uncharacterized protein</fullName>
    </submittedName>
</protein>
<dbReference type="AlphaFoldDB" id="A0A2P2IXH2"/>
<name>A0A2P2IXH2_RHIMU</name>
<dbReference type="EMBL" id="GGEC01005441">
    <property type="protein sequence ID" value="MBW85924.1"/>
    <property type="molecule type" value="Transcribed_RNA"/>
</dbReference>
<organism evidence="1">
    <name type="scientific">Rhizophora mucronata</name>
    <name type="common">Asiatic mangrove</name>
    <dbReference type="NCBI Taxonomy" id="61149"/>
    <lineage>
        <taxon>Eukaryota</taxon>
        <taxon>Viridiplantae</taxon>
        <taxon>Streptophyta</taxon>
        <taxon>Embryophyta</taxon>
        <taxon>Tracheophyta</taxon>
        <taxon>Spermatophyta</taxon>
        <taxon>Magnoliopsida</taxon>
        <taxon>eudicotyledons</taxon>
        <taxon>Gunneridae</taxon>
        <taxon>Pentapetalae</taxon>
        <taxon>rosids</taxon>
        <taxon>fabids</taxon>
        <taxon>Malpighiales</taxon>
        <taxon>Rhizophoraceae</taxon>
        <taxon>Rhizophora</taxon>
    </lineage>
</organism>
<evidence type="ECO:0000313" key="1">
    <source>
        <dbReference type="EMBL" id="MBW85924.1"/>
    </source>
</evidence>
<reference evidence="1" key="1">
    <citation type="submission" date="2018-02" db="EMBL/GenBank/DDBJ databases">
        <title>Rhizophora mucronata_Transcriptome.</title>
        <authorList>
            <person name="Meera S.P."/>
            <person name="Sreeshan A."/>
            <person name="Augustine A."/>
        </authorList>
    </citation>
    <scope>NUCLEOTIDE SEQUENCE</scope>
    <source>
        <tissue evidence="1">Leaf</tissue>
    </source>
</reference>
<sequence>MAYICHKASDCSCYLAKTFISPYLKVFTSPTRRTYSSLLLAVHGHNNSRCFHTEEC</sequence>